<accession>A0A149QZ03</accession>
<dbReference type="PATRIC" id="fig|442.7.peg.2906"/>
<evidence type="ECO:0000313" key="3">
    <source>
        <dbReference type="Proteomes" id="UP000075573"/>
    </source>
</evidence>
<evidence type="ECO:0000313" key="2">
    <source>
        <dbReference type="EMBL" id="KXV02543.1"/>
    </source>
</evidence>
<dbReference type="Proteomes" id="UP000075573">
    <property type="component" value="Unassembled WGS sequence"/>
</dbReference>
<feature type="domain" description="VWFA" evidence="1">
    <location>
        <begin position="30"/>
        <end position="226"/>
    </location>
</feature>
<dbReference type="InterPro" id="IPR002035">
    <property type="entry name" value="VWF_A"/>
</dbReference>
<dbReference type="InterPro" id="IPR036465">
    <property type="entry name" value="vWFA_dom_sf"/>
</dbReference>
<protein>
    <recommendedName>
        <fullName evidence="1">VWFA domain-containing protein</fullName>
    </recommendedName>
</protein>
<dbReference type="InterPro" id="IPR019303">
    <property type="entry name" value="vWA_TerF_C"/>
</dbReference>
<organism evidence="2 3">
    <name type="scientific">Gluconobacter potus</name>
    <dbReference type="NCBI Taxonomy" id="2724927"/>
    <lineage>
        <taxon>Bacteria</taxon>
        <taxon>Pseudomonadati</taxon>
        <taxon>Pseudomonadota</taxon>
        <taxon>Alphaproteobacteria</taxon>
        <taxon>Acetobacterales</taxon>
        <taxon>Acetobacteraceae</taxon>
        <taxon>Gluconobacter</taxon>
    </lineage>
</organism>
<sequence>MESNLSINYNLKKKFEFQLKKKELLGIRARVGFAEDVSPSMDRLYASGLMDQLNERILPVAIKFDDNAEMDVTSFDTKVFELPGMTEGNFDGYVRQHLTNGKRSVMGGTCYGPPIMHFRDLWFNEKPKGGFLGRIFGGGSAPTEATREKQDPAILILQTDGDNQDRHAAEQAVQSCMSYNMYITFMTVGREDFSFVKYLADKYPNVGFLHIPDLRAISDEELYEALITDELATWLKNAAV</sequence>
<comment type="caution">
    <text evidence="2">The sequence shown here is derived from an EMBL/GenBank/DDBJ whole genome shotgun (WGS) entry which is preliminary data.</text>
</comment>
<proteinExistence type="predicted"/>
<dbReference type="EMBL" id="LHZB01000090">
    <property type="protein sequence ID" value="KXV02543.1"/>
    <property type="molecule type" value="Genomic_DNA"/>
</dbReference>
<dbReference type="Pfam" id="PF10138">
    <property type="entry name" value="vWA-TerF-like"/>
    <property type="match status" value="2"/>
</dbReference>
<gene>
    <name evidence="2" type="ORF">AD929_02315</name>
</gene>
<dbReference type="PROSITE" id="PS50234">
    <property type="entry name" value="VWFA"/>
    <property type="match status" value="1"/>
</dbReference>
<reference evidence="2 3" key="1">
    <citation type="submission" date="2015-06" db="EMBL/GenBank/DDBJ databases">
        <title>Improved classification and identification of acetic acid bacteria using matrix-assisted laser desorption/ionization time-of-flight mass spectrometry; Gluconobacter nephelii and Gluconobacter uchimurae are later heterotypic synonyms of Gluconobacter japonicus and Gluconobacter oxydans, respectively.</title>
        <authorList>
            <person name="Li L."/>
            <person name="Cleenwerck I."/>
            <person name="De Vuyst L."/>
            <person name="Vandamme P."/>
        </authorList>
    </citation>
    <scope>NUCLEOTIDE SEQUENCE [LARGE SCALE GENOMIC DNA]</scope>
    <source>
        <strain evidence="2 3">LMG 1764</strain>
    </source>
</reference>
<dbReference type="AlphaFoldDB" id="A0A149QZ03"/>
<name>A0A149QZ03_9PROT</name>
<evidence type="ECO:0000259" key="1">
    <source>
        <dbReference type="PROSITE" id="PS50234"/>
    </source>
</evidence>
<dbReference type="SUPFAM" id="SSF53300">
    <property type="entry name" value="vWA-like"/>
    <property type="match status" value="1"/>
</dbReference>
<dbReference type="Gene3D" id="3.40.50.410">
    <property type="entry name" value="von Willebrand factor, type A domain"/>
    <property type="match status" value="1"/>
</dbReference>